<dbReference type="RefSeq" id="WP_310536772.1">
    <property type="nucleotide sequence ID" value="NZ_BAAAOC010000022.1"/>
</dbReference>
<organism evidence="1 2">
    <name type="scientific">Nesterenkonia flava</name>
    <dbReference type="NCBI Taxonomy" id="469799"/>
    <lineage>
        <taxon>Bacteria</taxon>
        <taxon>Bacillati</taxon>
        <taxon>Actinomycetota</taxon>
        <taxon>Actinomycetes</taxon>
        <taxon>Micrococcales</taxon>
        <taxon>Micrococcaceae</taxon>
        <taxon>Nesterenkonia</taxon>
    </lineage>
</organism>
<proteinExistence type="predicted"/>
<dbReference type="Proteomes" id="UP001260872">
    <property type="component" value="Unassembled WGS sequence"/>
</dbReference>
<evidence type="ECO:0000313" key="1">
    <source>
        <dbReference type="EMBL" id="MDR5711390.1"/>
    </source>
</evidence>
<accession>A0ABU1FRW4</accession>
<protein>
    <submittedName>
        <fullName evidence="1">Uncharacterized protein</fullName>
    </submittedName>
</protein>
<evidence type="ECO:0000313" key="2">
    <source>
        <dbReference type="Proteomes" id="UP001260872"/>
    </source>
</evidence>
<dbReference type="EMBL" id="JAVKGT010000008">
    <property type="protein sequence ID" value="MDR5711390.1"/>
    <property type="molecule type" value="Genomic_DNA"/>
</dbReference>
<comment type="caution">
    <text evidence="1">The sequence shown here is derived from an EMBL/GenBank/DDBJ whole genome shotgun (WGS) entry which is preliminary data.</text>
</comment>
<name>A0ABU1FRW4_9MICC</name>
<reference evidence="2" key="1">
    <citation type="submission" date="2023-07" db="EMBL/GenBank/DDBJ databases">
        <title>Description of three actinobacteria isolated from air of manufacturing shop in a pharmaceutical factory.</title>
        <authorList>
            <person name="Zhang D.-F."/>
        </authorList>
    </citation>
    <scope>NUCLEOTIDE SEQUENCE [LARGE SCALE GENOMIC DNA]</scope>
    <source>
        <strain evidence="2">CCTCC AB 207010</strain>
    </source>
</reference>
<sequence>MSELPMVPGQAFPGVGAFVDLRPYMDSSWEGAGGADAGSAWHCRALLSHNLGHLHVRTRLGTSMDLIPANVLPPEVRPAGQEVLTAWTQSRGDVRMFFETNGRLHFDDAAADVANGREWTVLIRHEYLRRAA</sequence>
<gene>
    <name evidence="1" type="ORF">RH857_04480</name>
</gene>
<keyword evidence="2" id="KW-1185">Reference proteome</keyword>